<dbReference type="Proteomes" id="UP000321933">
    <property type="component" value="Unassembled WGS sequence"/>
</dbReference>
<reference evidence="1 2" key="1">
    <citation type="submission" date="2019-08" db="EMBL/GenBank/DDBJ databases">
        <title>Parahaliea maris sp. nov., isolated from the surface seawater.</title>
        <authorList>
            <person name="Liu Y."/>
        </authorList>
    </citation>
    <scope>NUCLEOTIDE SEQUENCE [LARGE SCALE GENOMIC DNA]</scope>
    <source>
        <strain evidence="1 2">S2-26</strain>
    </source>
</reference>
<keyword evidence="1" id="KW-0808">Transferase</keyword>
<dbReference type="OrthoDB" id="9791944at2"/>
<dbReference type="RefSeq" id="WP_148065026.1">
    <property type="nucleotide sequence ID" value="NZ_VRYZ01000006.1"/>
</dbReference>
<evidence type="ECO:0000313" key="2">
    <source>
        <dbReference type="Proteomes" id="UP000321933"/>
    </source>
</evidence>
<proteinExistence type="predicted"/>
<dbReference type="Gene3D" id="3.40.50.150">
    <property type="entry name" value="Vaccinia Virus protein VP39"/>
    <property type="match status" value="2"/>
</dbReference>
<evidence type="ECO:0000313" key="1">
    <source>
        <dbReference type="EMBL" id="TXS90500.1"/>
    </source>
</evidence>
<dbReference type="GO" id="GO:0032259">
    <property type="term" value="P:methylation"/>
    <property type="evidence" value="ECO:0007669"/>
    <property type="project" value="UniProtKB-KW"/>
</dbReference>
<protein>
    <submittedName>
        <fullName evidence="1">Class I SAM-dependent methyltransferase</fullName>
    </submittedName>
</protein>
<keyword evidence="1" id="KW-0489">Methyltransferase</keyword>
<comment type="caution">
    <text evidence="1">The sequence shown here is derived from an EMBL/GenBank/DDBJ whole genome shotgun (WGS) entry which is preliminary data.</text>
</comment>
<keyword evidence="2" id="KW-1185">Reference proteome</keyword>
<dbReference type="EMBL" id="VRYZ01000006">
    <property type="protein sequence ID" value="TXS90500.1"/>
    <property type="molecule type" value="Genomic_DNA"/>
</dbReference>
<sequence length="226" mass="25700">MSESLHCPLCDSGLTESFYRDRRRPYLRCLDCTLVFVPPAFHLDRDAEKAEYDLHDNRVDDPAYRRFLSRLADPLLERLPPAARGLDFGCGPGPALAAMLEQAGHAVALYDVFYFPDAAVLGGQYDFICATEVVEHLHRPGAELDRLWQCLRPGGWLGVMTKLVRDREAFAGWHYKNDRTHVCFFSEATWEWWAKGRGAALEIVAADVILLFKPQEVRPAAHRRPC</sequence>
<dbReference type="InterPro" id="IPR029063">
    <property type="entry name" value="SAM-dependent_MTases_sf"/>
</dbReference>
<dbReference type="AlphaFoldDB" id="A0A5C8ZS63"/>
<name>A0A5C8ZS63_9GAMM</name>
<dbReference type="Pfam" id="PF13489">
    <property type="entry name" value="Methyltransf_23"/>
    <property type="match status" value="1"/>
</dbReference>
<dbReference type="SUPFAM" id="SSF53335">
    <property type="entry name" value="S-adenosyl-L-methionine-dependent methyltransferases"/>
    <property type="match status" value="1"/>
</dbReference>
<gene>
    <name evidence="1" type="ORF">FVW59_14265</name>
</gene>
<accession>A0A5C8ZS63</accession>
<organism evidence="1 2">
    <name type="scientific">Parahaliea aestuarii</name>
    <dbReference type="NCBI Taxonomy" id="1852021"/>
    <lineage>
        <taxon>Bacteria</taxon>
        <taxon>Pseudomonadati</taxon>
        <taxon>Pseudomonadota</taxon>
        <taxon>Gammaproteobacteria</taxon>
        <taxon>Cellvibrionales</taxon>
        <taxon>Halieaceae</taxon>
        <taxon>Parahaliea</taxon>
    </lineage>
</organism>
<dbReference type="GO" id="GO:0008168">
    <property type="term" value="F:methyltransferase activity"/>
    <property type="evidence" value="ECO:0007669"/>
    <property type="project" value="UniProtKB-KW"/>
</dbReference>